<dbReference type="PANTHER" id="PTHR38340">
    <property type="entry name" value="S-LAYER PROTEIN"/>
    <property type="match status" value="1"/>
</dbReference>
<dbReference type="InterPro" id="IPR001343">
    <property type="entry name" value="Hemolysn_Ca-bd"/>
</dbReference>
<dbReference type="PROSITE" id="PS00330">
    <property type="entry name" value="HEMOLYSIN_CALCIUM"/>
    <property type="match status" value="1"/>
</dbReference>
<dbReference type="EMBL" id="AQQR01000001">
    <property type="protein sequence ID" value="OWU78059.1"/>
    <property type="molecule type" value="Genomic_DNA"/>
</dbReference>
<feature type="region of interest" description="Disordered" evidence="3">
    <location>
        <begin position="140"/>
        <end position="166"/>
    </location>
</feature>
<dbReference type="Proteomes" id="UP000215377">
    <property type="component" value="Unassembled WGS sequence"/>
</dbReference>
<dbReference type="InterPro" id="IPR050557">
    <property type="entry name" value="RTX_toxin/Mannuronan_C5-epim"/>
</dbReference>
<dbReference type="GO" id="GO:0005576">
    <property type="term" value="C:extracellular region"/>
    <property type="evidence" value="ECO:0007669"/>
    <property type="project" value="UniProtKB-SubCell"/>
</dbReference>
<comment type="subcellular location">
    <subcellularLocation>
        <location evidence="1">Secreted</location>
    </subcellularLocation>
</comment>
<dbReference type="SUPFAM" id="SSF51120">
    <property type="entry name" value="beta-Roll"/>
    <property type="match status" value="2"/>
</dbReference>
<dbReference type="PANTHER" id="PTHR38340:SF1">
    <property type="entry name" value="S-LAYER PROTEIN"/>
    <property type="match status" value="1"/>
</dbReference>
<evidence type="ECO:0000313" key="5">
    <source>
        <dbReference type="Proteomes" id="UP000215377"/>
    </source>
</evidence>
<gene>
    <name evidence="4" type="ORF">ATO3_03465</name>
</gene>
<dbReference type="Gene3D" id="2.150.10.10">
    <property type="entry name" value="Serralysin-like metalloprotease, C-terminal"/>
    <property type="match status" value="2"/>
</dbReference>
<evidence type="ECO:0008006" key="6">
    <source>
        <dbReference type="Google" id="ProtNLM"/>
    </source>
</evidence>
<dbReference type="InterPro" id="IPR011049">
    <property type="entry name" value="Serralysin-like_metalloprot_C"/>
</dbReference>
<dbReference type="GO" id="GO:0005509">
    <property type="term" value="F:calcium ion binding"/>
    <property type="evidence" value="ECO:0007669"/>
    <property type="project" value="InterPro"/>
</dbReference>
<dbReference type="PRINTS" id="PR00313">
    <property type="entry name" value="CABNDNGRPT"/>
</dbReference>
<dbReference type="AlphaFoldDB" id="A0A225NTA7"/>
<keyword evidence="2" id="KW-0964">Secreted</keyword>
<proteinExistence type="predicted"/>
<name>A0A225NTA7_9RHOB</name>
<dbReference type="InterPro" id="IPR018511">
    <property type="entry name" value="Hemolysin-typ_Ca-bd_CS"/>
</dbReference>
<evidence type="ECO:0000313" key="4">
    <source>
        <dbReference type="EMBL" id="OWU78059.1"/>
    </source>
</evidence>
<keyword evidence="5" id="KW-1185">Reference proteome</keyword>
<evidence type="ECO:0000256" key="1">
    <source>
        <dbReference type="ARBA" id="ARBA00004613"/>
    </source>
</evidence>
<feature type="compositionally biased region" description="Basic and acidic residues" evidence="3">
    <location>
        <begin position="140"/>
        <end position="154"/>
    </location>
</feature>
<evidence type="ECO:0000256" key="3">
    <source>
        <dbReference type="SAM" id="MobiDB-lite"/>
    </source>
</evidence>
<dbReference type="Pfam" id="PF00353">
    <property type="entry name" value="HemolysinCabind"/>
    <property type="match status" value="8"/>
</dbReference>
<sequence length="378" mass="38259">MSGGDGDDYIRGGDDNDILKGAAGDDVLIGDRGNDVMKGNGGNDRMIWNNGDGSDLMEGGAGHDTAEVNGSDSLGDTFRIRAGDTGRVDFARTNFGNFSLDIGSTEVLEVNGGGGDDVIQGKTGLAGLIKLKLDGGAGEDRISGGDGDDYIRGGDDDDTLSGGAGDDVLVGDRGNDVMRGNGGNDRMIWNNGDGSDIMDGGAGYDTAEVNGSDSSGDAFRIRAGEDGRVDFARTNFGEFTLDIGSTEVLEVNGGGGNDFIRGGTGLVGLIKLKLDGGDGNDTLIGGDGDDRLNGGSDDDVLIGGAGADVFVFNGGDDLIADFEHGTDKVKLGGGLAQGVDLGQSLAQVGADVVLTIGDETLTFADQTLADFGAGDFLL</sequence>
<reference evidence="4 5" key="1">
    <citation type="submission" date="2013-04" db="EMBL/GenBank/DDBJ databases">
        <title>Oceanicola sp. 22II1-22F33 Genome Sequencing.</title>
        <authorList>
            <person name="Lai Q."/>
            <person name="Li G."/>
            <person name="Shao Z."/>
        </authorList>
    </citation>
    <scope>NUCLEOTIDE SEQUENCE [LARGE SCALE GENOMIC DNA]</scope>
    <source>
        <strain evidence="4 5">22II1-22F33</strain>
    </source>
</reference>
<evidence type="ECO:0000256" key="2">
    <source>
        <dbReference type="ARBA" id="ARBA00022525"/>
    </source>
</evidence>
<organism evidence="4 5">
    <name type="scientific">Marinibacterium profundimaris</name>
    <dbReference type="NCBI Taxonomy" id="1679460"/>
    <lineage>
        <taxon>Bacteria</taxon>
        <taxon>Pseudomonadati</taxon>
        <taxon>Pseudomonadota</taxon>
        <taxon>Alphaproteobacteria</taxon>
        <taxon>Rhodobacterales</taxon>
        <taxon>Paracoccaceae</taxon>
        <taxon>Marinibacterium</taxon>
    </lineage>
</organism>
<protein>
    <recommendedName>
        <fullName evidence="6">Calcium-binding protein</fullName>
    </recommendedName>
</protein>
<comment type="caution">
    <text evidence="4">The sequence shown here is derived from an EMBL/GenBank/DDBJ whole genome shotgun (WGS) entry which is preliminary data.</text>
</comment>
<accession>A0A225NTA7</accession>